<dbReference type="PANTHER" id="PTHR47053:SF3">
    <property type="entry name" value="GAMMA-D-GLUTAMYL-L-LYSINE DIPEPTIDYL-PEPTIDASE"/>
    <property type="match status" value="1"/>
</dbReference>
<evidence type="ECO:0000256" key="1">
    <source>
        <dbReference type="ARBA" id="ARBA00007074"/>
    </source>
</evidence>
<evidence type="ECO:0000256" key="4">
    <source>
        <dbReference type="ARBA" id="ARBA00022807"/>
    </source>
</evidence>
<feature type="non-terminal residue" evidence="6">
    <location>
        <position position="1"/>
    </location>
</feature>
<accession>A0A9X9A6N7</accession>
<evidence type="ECO:0000313" key="7">
    <source>
        <dbReference type="Proteomes" id="UP000308444"/>
    </source>
</evidence>
<keyword evidence="3" id="KW-0378">Hydrolase</keyword>
<dbReference type="EMBL" id="SZOH01002000">
    <property type="protein sequence ID" value="TKI97682.1"/>
    <property type="molecule type" value="Genomic_DNA"/>
</dbReference>
<feature type="domain" description="NlpC/P60" evidence="5">
    <location>
        <begin position="1"/>
        <end position="78"/>
    </location>
</feature>
<evidence type="ECO:0000256" key="3">
    <source>
        <dbReference type="ARBA" id="ARBA00022801"/>
    </source>
</evidence>
<dbReference type="SUPFAM" id="SSF54001">
    <property type="entry name" value="Cysteine proteinases"/>
    <property type="match status" value="1"/>
</dbReference>
<feature type="non-terminal residue" evidence="6">
    <location>
        <position position="78"/>
    </location>
</feature>
<dbReference type="Pfam" id="PF00877">
    <property type="entry name" value="NLPC_P60"/>
    <property type="match status" value="1"/>
</dbReference>
<dbReference type="InterPro" id="IPR051202">
    <property type="entry name" value="Peptidase_C40"/>
</dbReference>
<dbReference type="AlphaFoldDB" id="A0A9X9A6N7"/>
<evidence type="ECO:0000256" key="2">
    <source>
        <dbReference type="ARBA" id="ARBA00022670"/>
    </source>
</evidence>
<name>A0A9X9A6N7_BACCE</name>
<evidence type="ECO:0000259" key="5">
    <source>
        <dbReference type="PROSITE" id="PS51935"/>
    </source>
</evidence>
<comment type="caution">
    <text evidence="6">The sequence shown here is derived from an EMBL/GenBank/DDBJ whole genome shotgun (WGS) entry which is preliminary data.</text>
</comment>
<dbReference type="InterPro" id="IPR038765">
    <property type="entry name" value="Papain-like_cys_pep_sf"/>
</dbReference>
<protein>
    <submittedName>
        <fullName evidence="6">NlpC/P60 family protein</fullName>
    </submittedName>
</protein>
<organism evidence="6 7">
    <name type="scientific">Bacillus cereus</name>
    <dbReference type="NCBI Taxonomy" id="1396"/>
    <lineage>
        <taxon>Bacteria</taxon>
        <taxon>Bacillati</taxon>
        <taxon>Bacillota</taxon>
        <taxon>Bacilli</taxon>
        <taxon>Bacillales</taxon>
        <taxon>Bacillaceae</taxon>
        <taxon>Bacillus</taxon>
        <taxon>Bacillus cereus group</taxon>
    </lineage>
</organism>
<dbReference type="Gene3D" id="3.90.1720.10">
    <property type="entry name" value="endopeptidase domain like (from Nostoc punctiforme)"/>
    <property type="match status" value="1"/>
</dbReference>
<dbReference type="GO" id="GO:0006508">
    <property type="term" value="P:proteolysis"/>
    <property type="evidence" value="ECO:0007669"/>
    <property type="project" value="UniProtKB-KW"/>
</dbReference>
<dbReference type="PROSITE" id="PS51935">
    <property type="entry name" value="NLPC_P60"/>
    <property type="match status" value="1"/>
</dbReference>
<gene>
    <name evidence="6" type="ORF">FC695_24945</name>
</gene>
<dbReference type="PANTHER" id="PTHR47053">
    <property type="entry name" value="MUREIN DD-ENDOPEPTIDASE MEPH-RELATED"/>
    <property type="match status" value="1"/>
</dbReference>
<dbReference type="Proteomes" id="UP000308444">
    <property type="component" value="Unassembled WGS sequence"/>
</dbReference>
<dbReference type="GO" id="GO:0008234">
    <property type="term" value="F:cysteine-type peptidase activity"/>
    <property type="evidence" value="ECO:0007669"/>
    <property type="project" value="UniProtKB-KW"/>
</dbReference>
<evidence type="ECO:0000313" key="6">
    <source>
        <dbReference type="EMBL" id="TKI97682.1"/>
    </source>
</evidence>
<proteinExistence type="inferred from homology"/>
<reference evidence="6 7" key="1">
    <citation type="journal article" date="2019" name="Environ. Microbiol.">
        <title>An active ?-lactamase is a part of an orchestrated cell wall stress resistance network of Bacillus subtilis and related rhizosphere species.</title>
        <authorList>
            <person name="Bucher T."/>
            <person name="Keren-Paz A."/>
            <person name="Hausser J."/>
            <person name="Olender T."/>
            <person name="Cytryn E."/>
            <person name="Kolodkin-Gal I."/>
        </authorList>
    </citation>
    <scope>NUCLEOTIDE SEQUENCE [LARGE SCALE GENOMIC DNA]</scope>
    <source>
        <strain evidence="6 7">I32</strain>
    </source>
</reference>
<dbReference type="InterPro" id="IPR000064">
    <property type="entry name" value="NLP_P60_dom"/>
</dbReference>
<keyword evidence="4" id="KW-0788">Thiol protease</keyword>
<keyword evidence="2" id="KW-0645">Protease</keyword>
<comment type="similarity">
    <text evidence="1">Belongs to the peptidase C40 family.</text>
</comment>
<sequence length="78" mass="8359">TPAADDLINTGKMFLGLPYIWAGTSGFGFDCSGFTHTIYKSHGITIPRDSGPQSRAGVAVDKENLQKGDLIFFAHDQG</sequence>